<dbReference type="EMBL" id="AP021889">
    <property type="protein sequence ID" value="BBP45914.1"/>
    <property type="molecule type" value="Genomic_DNA"/>
</dbReference>
<evidence type="ECO:0000256" key="1">
    <source>
        <dbReference type="SAM" id="SignalP"/>
    </source>
</evidence>
<keyword evidence="3" id="KW-1185">Reference proteome</keyword>
<reference evidence="3" key="1">
    <citation type="submission" date="2019-11" db="EMBL/GenBank/DDBJ databases">
        <title>Isolation and characterization of two novel species in the genus Thiomicrorhabdus.</title>
        <authorList>
            <person name="Mochizuki J."/>
            <person name="Kojima H."/>
            <person name="Fukui M."/>
        </authorList>
    </citation>
    <scope>NUCLEOTIDE SEQUENCE [LARGE SCALE GENOMIC DNA]</scope>
    <source>
        <strain evidence="3">aks77</strain>
    </source>
</reference>
<organism evidence="2 3">
    <name type="scientific">Thiosulfatimonas sediminis</name>
    <dbReference type="NCBI Taxonomy" id="2675054"/>
    <lineage>
        <taxon>Bacteria</taxon>
        <taxon>Pseudomonadati</taxon>
        <taxon>Pseudomonadota</taxon>
        <taxon>Gammaproteobacteria</taxon>
        <taxon>Thiotrichales</taxon>
        <taxon>Piscirickettsiaceae</taxon>
        <taxon>Thiosulfatimonas</taxon>
    </lineage>
</organism>
<evidence type="ECO:0000313" key="3">
    <source>
        <dbReference type="Proteomes" id="UP000501726"/>
    </source>
</evidence>
<dbReference type="KEGG" id="tse:THMIRHAS_12870"/>
<evidence type="ECO:0008006" key="4">
    <source>
        <dbReference type="Google" id="ProtNLM"/>
    </source>
</evidence>
<gene>
    <name evidence="2" type="ORF">THMIRHAS_12870</name>
</gene>
<feature type="chain" id="PRO_5026224369" description="Cytochrome c" evidence="1">
    <location>
        <begin position="23"/>
        <end position="92"/>
    </location>
</feature>
<dbReference type="RefSeq" id="WP_173272047.1">
    <property type="nucleotide sequence ID" value="NZ_AP021889.1"/>
</dbReference>
<accession>A0A6F8PV78</accession>
<sequence>MKKPMIALFSIAAFSLSTSAMAEHPGKAFHDSANCMKCHTDKPYSPQKTPTYEKLVKAVSFCNDNLNTGMFEDEVEQLADYLNQAYYKHPKP</sequence>
<evidence type="ECO:0000313" key="2">
    <source>
        <dbReference type="EMBL" id="BBP45914.1"/>
    </source>
</evidence>
<protein>
    <recommendedName>
        <fullName evidence="4">Cytochrome c</fullName>
    </recommendedName>
</protein>
<proteinExistence type="predicted"/>
<keyword evidence="1" id="KW-0732">Signal</keyword>
<dbReference type="AlphaFoldDB" id="A0A6F8PV78"/>
<name>A0A6F8PV78_9GAMM</name>
<feature type="signal peptide" evidence="1">
    <location>
        <begin position="1"/>
        <end position="22"/>
    </location>
</feature>
<dbReference type="Proteomes" id="UP000501726">
    <property type="component" value="Chromosome"/>
</dbReference>